<evidence type="ECO:0008006" key="4">
    <source>
        <dbReference type="Google" id="ProtNLM"/>
    </source>
</evidence>
<reference evidence="2 3" key="1">
    <citation type="journal article" date="2016" name="Antonie Van Leeuwenhoek">
        <title>Lysinibacillus endophyticus sp. nov., an indole-3-acetic acid producing endophytic bacterium isolated from corn root (Zea mays cv. Xinken-5).</title>
        <authorList>
            <person name="Yu J."/>
            <person name="Guan X."/>
            <person name="Liu C."/>
            <person name="Xiang W."/>
            <person name="Yu Z."/>
            <person name="Liu X."/>
            <person name="Wang G."/>
        </authorList>
    </citation>
    <scope>NUCLEOTIDE SEQUENCE [LARGE SCALE GENOMIC DNA]</scope>
    <source>
        <strain evidence="2 3">DSM 100506</strain>
    </source>
</reference>
<evidence type="ECO:0000256" key="1">
    <source>
        <dbReference type="SAM" id="MobiDB-lite"/>
    </source>
</evidence>
<organism evidence="2 3">
    <name type="scientific">Ureibacillus endophyticus</name>
    <dbReference type="NCBI Taxonomy" id="1978490"/>
    <lineage>
        <taxon>Bacteria</taxon>
        <taxon>Bacillati</taxon>
        <taxon>Bacillota</taxon>
        <taxon>Bacilli</taxon>
        <taxon>Bacillales</taxon>
        <taxon>Caryophanaceae</taxon>
        <taxon>Ureibacillus</taxon>
    </lineage>
</organism>
<comment type="caution">
    <text evidence="2">The sequence shown here is derived from an EMBL/GenBank/DDBJ whole genome shotgun (WGS) entry which is preliminary data.</text>
</comment>
<dbReference type="EMBL" id="RBZN01000027">
    <property type="protein sequence ID" value="RKQ15758.1"/>
    <property type="molecule type" value="Genomic_DNA"/>
</dbReference>
<evidence type="ECO:0000313" key="2">
    <source>
        <dbReference type="EMBL" id="RKQ15758.1"/>
    </source>
</evidence>
<dbReference type="Gene3D" id="3.30.1490.480">
    <property type="entry name" value="Endolytic murein transglycosylase"/>
    <property type="match status" value="1"/>
</dbReference>
<feature type="compositionally biased region" description="Low complexity" evidence="1">
    <location>
        <begin position="72"/>
        <end position="89"/>
    </location>
</feature>
<protein>
    <recommendedName>
        <fullName evidence="4">Endolytic transglycosylase MltG</fullName>
    </recommendedName>
</protein>
<dbReference type="RefSeq" id="WP_121214865.1">
    <property type="nucleotide sequence ID" value="NZ_JBBYAH010000001.1"/>
</dbReference>
<accession>A0A494YZS7</accession>
<dbReference type="Proteomes" id="UP000272238">
    <property type="component" value="Unassembled WGS sequence"/>
</dbReference>
<keyword evidence="3" id="KW-1185">Reference proteome</keyword>
<dbReference type="OrthoDB" id="2138957at2"/>
<proteinExistence type="predicted"/>
<gene>
    <name evidence="2" type="ORF">D8M03_11185</name>
</gene>
<sequence length="170" mass="18980">MKRSSVRAFGVACFLIGAILTIANQYNIPIITSKEENVQQYKEQIAELELQLKKANEKLEQTEQTKQNSEAVQSKETTQETQEVESSQENTIPDKSDKIVSGTLYIYSGLTSAEVAQKLKDLGVIKNSVEMELFLAQPEYAKSIQKGQFELDSSMSVEEIANIITGKPQE</sequence>
<name>A0A494YZS7_9BACL</name>
<feature type="region of interest" description="Disordered" evidence="1">
    <location>
        <begin position="61"/>
        <end position="95"/>
    </location>
</feature>
<evidence type="ECO:0000313" key="3">
    <source>
        <dbReference type="Proteomes" id="UP000272238"/>
    </source>
</evidence>
<dbReference type="AlphaFoldDB" id="A0A494YZS7"/>